<accession>H8XVV0</accession>
<evidence type="ECO:0000256" key="1">
    <source>
        <dbReference type="SAM" id="Phobius"/>
    </source>
</evidence>
<name>H8XVV0_FLAIG</name>
<reference evidence="2 3" key="1">
    <citation type="journal article" date="2012" name="J. Bacteriol.">
        <title>Complete Genome Sequence of Flavobacterium indicum GPSTA100-9T, Isolated from Warm Spring Water.</title>
        <authorList>
            <person name="Barbier P."/>
            <person name="Houel A."/>
            <person name="Loux V."/>
            <person name="Poulain J."/>
            <person name="Bernardet J.F."/>
            <person name="Touchon M."/>
            <person name="Duchaud E."/>
        </authorList>
    </citation>
    <scope>NUCLEOTIDE SEQUENCE [LARGE SCALE GENOMIC DNA]</scope>
    <source>
        <strain evidence="3">DSM 17447 / CIP 109464 / GPTSA100-9</strain>
    </source>
</reference>
<organism evidence="2 3">
    <name type="scientific">Flavobacterium indicum (strain DSM 17447 / CIP 109464 / GPTSA100-9)</name>
    <dbReference type="NCBI Taxonomy" id="1094466"/>
    <lineage>
        <taxon>Bacteria</taxon>
        <taxon>Pseudomonadati</taxon>
        <taxon>Bacteroidota</taxon>
        <taxon>Flavobacteriia</taxon>
        <taxon>Flavobacteriales</taxon>
        <taxon>Flavobacteriaceae</taxon>
        <taxon>Flavobacterium</taxon>
    </lineage>
</organism>
<dbReference type="EMBL" id="HE774682">
    <property type="protein sequence ID" value="CCG54064.1"/>
    <property type="molecule type" value="Genomic_DNA"/>
</dbReference>
<keyword evidence="1 2" id="KW-0812">Transmembrane</keyword>
<feature type="transmembrane region" description="Helical" evidence="1">
    <location>
        <begin position="82"/>
        <end position="100"/>
    </location>
</feature>
<dbReference type="STRING" id="1094466.KQS_10690"/>
<feature type="transmembrane region" description="Helical" evidence="1">
    <location>
        <begin position="133"/>
        <end position="150"/>
    </location>
</feature>
<dbReference type="RefSeq" id="WP_014389182.1">
    <property type="nucleotide sequence ID" value="NC_017025.1"/>
</dbReference>
<dbReference type="AlphaFoldDB" id="H8XVV0"/>
<dbReference type="PATRIC" id="fig|1094466.5.peg.2099"/>
<reference evidence="3" key="2">
    <citation type="submission" date="2012-03" db="EMBL/GenBank/DDBJ databases">
        <title>Complete genome sequence of Flavobacterium indicum GPTSA100-9T, isolated from warm spring water.</title>
        <authorList>
            <person name="Barbier P."/>
            <person name="Houel A."/>
            <person name="Loux V."/>
            <person name="Poulain J."/>
            <person name="Bernardet J.-F."/>
            <person name="Touchon M."/>
            <person name="Duchaud E."/>
        </authorList>
    </citation>
    <scope>NUCLEOTIDE SEQUENCE [LARGE SCALE GENOMIC DNA]</scope>
    <source>
        <strain evidence="3">DSM 17447 / CIP 109464 / GPTSA100-9</strain>
    </source>
</reference>
<dbReference type="Proteomes" id="UP000007599">
    <property type="component" value="Chromosome I"/>
</dbReference>
<keyword evidence="1" id="KW-0472">Membrane</keyword>
<dbReference type="OrthoDB" id="10011134at2"/>
<feature type="transmembrane region" description="Helical" evidence="1">
    <location>
        <begin position="57"/>
        <end position="76"/>
    </location>
</feature>
<evidence type="ECO:0000313" key="3">
    <source>
        <dbReference type="Proteomes" id="UP000007599"/>
    </source>
</evidence>
<proteinExistence type="predicted"/>
<dbReference type="HOGENOM" id="CLU_1649612_0_0_10"/>
<feature type="transmembrane region" description="Helical" evidence="1">
    <location>
        <begin position="107"/>
        <end position="127"/>
    </location>
</feature>
<keyword evidence="3" id="KW-1185">Reference proteome</keyword>
<evidence type="ECO:0000313" key="2">
    <source>
        <dbReference type="EMBL" id="CCG54064.1"/>
    </source>
</evidence>
<sequence length="160" mass="18656">MNKKDINFEVERFLKGNYQKSVALELLRKDGFSEEEIQQHAHKFDQLRKNPDNSLSYFPPFLFLVLASITSLTLTLKEEIDFKPFFLVLFLFTITTTYFFSKKNKTAIIATAFLTILSMLLLVYLYIISFLGLGKLLLIELFLILALFSVKRFYTKIAKS</sequence>
<gene>
    <name evidence="2" type="ordered locus">KQS_10690</name>
</gene>
<keyword evidence="1" id="KW-1133">Transmembrane helix</keyword>
<protein>
    <submittedName>
        <fullName evidence="2">Hypothetical transmembrane protein</fullName>
    </submittedName>
</protein>
<dbReference type="KEGG" id="fin:KQS_10690"/>